<dbReference type="InterPro" id="IPR029021">
    <property type="entry name" value="Prot-tyrosine_phosphatase-like"/>
</dbReference>
<dbReference type="Gene3D" id="3.90.190.10">
    <property type="entry name" value="Protein tyrosine phosphatase superfamily"/>
    <property type="match status" value="1"/>
</dbReference>
<proteinExistence type="inferred from homology"/>
<keyword evidence="3" id="KW-0378">Hydrolase</keyword>
<dbReference type="EC" id="3.1.3.48" evidence="2"/>
<dbReference type="STRING" id="5762.D2V744"/>
<feature type="compositionally biased region" description="Acidic residues" evidence="5">
    <location>
        <begin position="368"/>
        <end position="398"/>
    </location>
</feature>
<evidence type="ECO:0000256" key="3">
    <source>
        <dbReference type="ARBA" id="ARBA00022801"/>
    </source>
</evidence>
<dbReference type="InParanoid" id="D2V744"/>
<dbReference type="GO" id="GO:0008330">
    <property type="term" value="F:protein tyrosine/threonine phosphatase activity"/>
    <property type="evidence" value="ECO:0007669"/>
    <property type="project" value="TreeGrafter"/>
</dbReference>
<feature type="region of interest" description="Disordered" evidence="5">
    <location>
        <begin position="179"/>
        <end position="198"/>
    </location>
</feature>
<sequence length="697" mass="78927">MTEVFERVLLGNRHDACDLILFNEQKIGLVVNVTDNIDNHFEGCSHVKRKIPKREQTDEMISLSQSSTGEVIFDSEGRNITPTKQSQELLGNPLLFDDEESNSSMCETTPLRETLFTTTTSESDYLAIPSQVSDSSDFSSAPSDPMLTFDDENSIMSSVSASENDPLLIDQTSMSSVIREEASNNSQATPQKSQDEPVVVFATPKSKAKTPKKSSQKKERKKAVPVYEYVKLDHTVMYHKISIEDSREKRIVEYFDEAISKIEIFLENHPDMKVMIHCREGKSRSVSTLIAYGMKSLKLSLHDCYNHVTKKLEGNDRINDGFKYQLMDYELQLLKARSFENPDIAVVNSFTFFEKRGRGRKMNYSLNDDNDDKDDVDYDEEDNFEEEDDNEDEDDGDYEEKKKKPKKKTGGRKKKGPQFAKDWKDIDIQESKPQKGKQLSLFDMFTKKNKPAPTIAAEPTQPSKQASLDSLFSPKKPKKSSTKKSSSAKKLDFDNLPQEATIPEVKEATSNNVVTEPIVLIADDNKMDTTEDIKTLDTTSKSESSEIEKSEVKDGKKKKKEKDQNKSTKKVFKRTPRFSTPEEPVVVEEPKKKEESKKRKKTEESESKTESKKKKTKKEKSKKDKKKTASETEAKPSSDESAAQPTTTTTEQDTAPTGSSSEVMEQAPLEAEKPKKVEKPKTGGLFKYFKPKTVTTQ</sequence>
<feature type="compositionally biased region" description="Low complexity" evidence="5">
    <location>
        <begin position="131"/>
        <end position="145"/>
    </location>
</feature>
<feature type="compositionally biased region" description="Basic and acidic residues" evidence="5">
    <location>
        <begin position="421"/>
        <end position="433"/>
    </location>
</feature>
<dbReference type="eggNOG" id="KOG1716">
    <property type="taxonomic scope" value="Eukaryota"/>
</dbReference>
<feature type="compositionally biased region" description="Basic and acidic residues" evidence="5">
    <location>
        <begin position="627"/>
        <end position="638"/>
    </location>
</feature>
<keyword evidence="8" id="KW-1185">Reference proteome</keyword>
<feature type="domain" description="Tyrosine-protein phosphatase" evidence="6">
    <location>
        <begin position="128"/>
        <end position="335"/>
    </location>
</feature>
<feature type="region of interest" description="Disordered" evidence="5">
    <location>
        <begin position="131"/>
        <end position="151"/>
    </location>
</feature>
<dbReference type="PROSITE" id="PS50054">
    <property type="entry name" value="TYR_PHOSPHATASE_DUAL"/>
    <property type="match status" value="1"/>
</dbReference>
<keyword evidence="4" id="KW-0904">Protein phosphatase</keyword>
<name>D2V744_NAEGR</name>
<evidence type="ECO:0000256" key="4">
    <source>
        <dbReference type="ARBA" id="ARBA00022912"/>
    </source>
</evidence>
<evidence type="ECO:0000259" key="6">
    <source>
        <dbReference type="PROSITE" id="PS50054"/>
    </source>
</evidence>
<dbReference type="PANTHER" id="PTHR10159">
    <property type="entry name" value="DUAL SPECIFICITY PROTEIN PHOSPHATASE"/>
    <property type="match status" value="1"/>
</dbReference>
<dbReference type="Pfam" id="PF00782">
    <property type="entry name" value="DSPc"/>
    <property type="match status" value="1"/>
</dbReference>
<evidence type="ECO:0000313" key="8">
    <source>
        <dbReference type="Proteomes" id="UP000006671"/>
    </source>
</evidence>
<dbReference type="PANTHER" id="PTHR10159:SF414">
    <property type="entry name" value="PROTEIN-TYROSINE-PHOSPHATASE-RELATED"/>
    <property type="match status" value="1"/>
</dbReference>
<dbReference type="GO" id="GO:0017017">
    <property type="term" value="F:MAP kinase tyrosine/serine/threonine phosphatase activity"/>
    <property type="evidence" value="ECO:0007669"/>
    <property type="project" value="TreeGrafter"/>
</dbReference>
<dbReference type="GO" id="GO:0043409">
    <property type="term" value="P:negative regulation of MAPK cascade"/>
    <property type="evidence" value="ECO:0007669"/>
    <property type="project" value="TreeGrafter"/>
</dbReference>
<dbReference type="CDD" id="cd14498">
    <property type="entry name" value="DSP"/>
    <property type="match status" value="1"/>
</dbReference>
<feature type="compositionally biased region" description="Basic residues" evidence="5">
    <location>
        <begin position="567"/>
        <end position="576"/>
    </location>
</feature>
<dbReference type="RefSeq" id="XP_002679939.1">
    <property type="nucleotide sequence ID" value="XM_002679893.1"/>
</dbReference>
<dbReference type="SUPFAM" id="SSF52799">
    <property type="entry name" value="(Phosphotyrosine protein) phosphatases II"/>
    <property type="match status" value="1"/>
</dbReference>
<dbReference type="VEuPathDB" id="AmoebaDB:NAEGRDRAFT_64664"/>
<dbReference type="Proteomes" id="UP000006671">
    <property type="component" value="Unassembled WGS sequence"/>
</dbReference>
<feature type="compositionally biased region" description="Basic and acidic residues" evidence="5">
    <location>
        <begin position="543"/>
        <end position="554"/>
    </location>
</feature>
<dbReference type="OMA" id="GRDRIND"/>
<evidence type="ECO:0000256" key="5">
    <source>
        <dbReference type="SAM" id="MobiDB-lite"/>
    </source>
</evidence>
<dbReference type="InterPro" id="IPR000340">
    <property type="entry name" value="Dual-sp_phosphatase_cat-dom"/>
</dbReference>
<gene>
    <name evidence="7" type="ORF">NAEGRDRAFT_64664</name>
</gene>
<feature type="compositionally biased region" description="Basic residues" evidence="5">
    <location>
        <begin position="611"/>
        <end position="626"/>
    </location>
</feature>
<feature type="compositionally biased region" description="Polar residues" evidence="5">
    <location>
        <begin position="183"/>
        <end position="192"/>
    </location>
</feature>
<feature type="region of interest" description="Disordered" evidence="5">
    <location>
        <begin position="361"/>
        <end position="697"/>
    </location>
</feature>
<dbReference type="GeneID" id="8860423"/>
<evidence type="ECO:0000256" key="2">
    <source>
        <dbReference type="ARBA" id="ARBA00013064"/>
    </source>
</evidence>
<dbReference type="GO" id="GO:0033550">
    <property type="term" value="F:MAP kinase tyrosine phosphatase activity"/>
    <property type="evidence" value="ECO:0007669"/>
    <property type="project" value="TreeGrafter"/>
</dbReference>
<accession>D2V744</accession>
<feature type="compositionally biased region" description="Basic and acidic residues" evidence="5">
    <location>
        <begin position="670"/>
        <end position="681"/>
    </location>
</feature>
<feature type="compositionally biased region" description="Basic and acidic residues" evidence="5">
    <location>
        <begin position="523"/>
        <end position="535"/>
    </location>
</feature>
<evidence type="ECO:0000313" key="7">
    <source>
        <dbReference type="EMBL" id="EFC47195.1"/>
    </source>
</evidence>
<reference evidence="7 8" key="1">
    <citation type="journal article" date="2010" name="Cell">
        <title>The genome of Naegleria gruberi illuminates early eukaryotic versatility.</title>
        <authorList>
            <person name="Fritz-Laylin L.K."/>
            <person name="Prochnik S.E."/>
            <person name="Ginger M.L."/>
            <person name="Dacks J.B."/>
            <person name="Carpenter M.L."/>
            <person name="Field M.C."/>
            <person name="Kuo A."/>
            <person name="Paredez A."/>
            <person name="Chapman J."/>
            <person name="Pham J."/>
            <person name="Shu S."/>
            <person name="Neupane R."/>
            <person name="Cipriano M."/>
            <person name="Mancuso J."/>
            <person name="Tu H."/>
            <person name="Salamov A."/>
            <person name="Lindquist E."/>
            <person name="Shapiro H."/>
            <person name="Lucas S."/>
            <person name="Grigoriev I.V."/>
            <person name="Cande W.Z."/>
            <person name="Fulton C."/>
            <person name="Rokhsar D.S."/>
            <person name="Dawson S.C."/>
        </authorList>
    </citation>
    <scope>NUCLEOTIDE SEQUENCE [LARGE SCALE GENOMIC DNA]</scope>
    <source>
        <strain evidence="7 8">NEG-M</strain>
    </source>
</reference>
<dbReference type="InterPro" id="IPR020422">
    <property type="entry name" value="TYR_PHOSPHATASE_DUAL_dom"/>
</dbReference>
<organism evidence="8">
    <name type="scientific">Naegleria gruberi</name>
    <name type="common">Amoeba</name>
    <dbReference type="NCBI Taxonomy" id="5762"/>
    <lineage>
        <taxon>Eukaryota</taxon>
        <taxon>Discoba</taxon>
        <taxon>Heterolobosea</taxon>
        <taxon>Tetramitia</taxon>
        <taxon>Eutetramitia</taxon>
        <taxon>Vahlkampfiidae</taxon>
        <taxon>Naegleria</taxon>
    </lineage>
</organism>
<dbReference type="KEGG" id="ngr:NAEGRDRAFT_64664"/>
<dbReference type="SMART" id="SM00195">
    <property type="entry name" value="DSPc"/>
    <property type="match status" value="1"/>
</dbReference>
<protein>
    <recommendedName>
        <fullName evidence="2">protein-tyrosine-phosphatase</fullName>
        <ecNumber evidence="2">3.1.3.48</ecNumber>
    </recommendedName>
</protein>
<feature type="compositionally biased region" description="Low complexity" evidence="5">
    <location>
        <begin position="639"/>
        <end position="657"/>
    </location>
</feature>
<dbReference type="GO" id="GO:0005737">
    <property type="term" value="C:cytoplasm"/>
    <property type="evidence" value="ECO:0007669"/>
    <property type="project" value="TreeGrafter"/>
</dbReference>
<evidence type="ECO:0000256" key="1">
    <source>
        <dbReference type="ARBA" id="ARBA00008601"/>
    </source>
</evidence>
<dbReference type="OrthoDB" id="21299at2759"/>
<comment type="similarity">
    <text evidence="1">Belongs to the protein-tyrosine phosphatase family. Non-receptor class dual specificity subfamily.</text>
</comment>
<dbReference type="EMBL" id="GG738855">
    <property type="protein sequence ID" value="EFC47195.1"/>
    <property type="molecule type" value="Genomic_DNA"/>
</dbReference>
<feature type="compositionally biased region" description="Basic and acidic residues" evidence="5">
    <location>
        <begin position="588"/>
        <end position="610"/>
    </location>
</feature>
<feature type="compositionally biased region" description="Basic residues" evidence="5">
    <location>
        <begin position="403"/>
        <end position="416"/>
    </location>
</feature>
<dbReference type="AlphaFoldDB" id="D2V744"/>